<proteinExistence type="predicted"/>
<evidence type="ECO:0000256" key="1">
    <source>
        <dbReference type="SAM" id="Phobius"/>
    </source>
</evidence>
<reference evidence="2 3" key="2">
    <citation type="journal article" date="2008" name="Science">
        <title>Environmental genomics reveals a single-species ecosystem deep within Earth.</title>
        <authorList>
            <person name="Chivian D."/>
            <person name="Brodie E.L."/>
            <person name="Alm E.J."/>
            <person name="Culley D.E."/>
            <person name="Dehal P.S."/>
            <person name="Desantis T.Z."/>
            <person name="Gihring T.M."/>
            <person name="Lapidus A."/>
            <person name="Lin L.H."/>
            <person name="Lowry S.R."/>
            <person name="Moser D.P."/>
            <person name="Richardson P.M."/>
            <person name="Southam G."/>
            <person name="Wanger G."/>
            <person name="Pratt L.M."/>
            <person name="Andersen G.L."/>
            <person name="Hazen T.C."/>
            <person name="Brockman F.J."/>
            <person name="Arkin A.P."/>
            <person name="Onstott T.C."/>
        </authorList>
    </citation>
    <scope>NUCLEOTIDE SEQUENCE [LARGE SCALE GENOMIC DNA]</scope>
    <source>
        <strain evidence="2 3">MP104C</strain>
    </source>
</reference>
<feature type="transmembrane region" description="Helical" evidence="1">
    <location>
        <begin position="20"/>
        <end position="43"/>
    </location>
</feature>
<dbReference type="STRING" id="477974.Daud_0840"/>
<name>B1I311_DESAP</name>
<organism evidence="2 3">
    <name type="scientific">Desulforudis audaxviator (strain MP104C)</name>
    <dbReference type="NCBI Taxonomy" id="477974"/>
    <lineage>
        <taxon>Bacteria</taxon>
        <taxon>Bacillati</taxon>
        <taxon>Bacillota</taxon>
        <taxon>Clostridia</taxon>
        <taxon>Thermoanaerobacterales</taxon>
        <taxon>Candidatus Desulforudaceae</taxon>
        <taxon>Candidatus Desulforudis</taxon>
    </lineage>
</organism>
<accession>B1I311</accession>
<protein>
    <submittedName>
        <fullName evidence="2">Uncharacterized protein</fullName>
    </submittedName>
</protein>
<keyword evidence="1" id="KW-0472">Membrane</keyword>
<dbReference type="Proteomes" id="UP000008544">
    <property type="component" value="Chromosome"/>
</dbReference>
<dbReference type="EMBL" id="CP000860">
    <property type="protein sequence ID" value="ACA59354.1"/>
    <property type="molecule type" value="Genomic_DNA"/>
</dbReference>
<dbReference type="AlphaFoldDB" id="B1I311"/>
<evidence type="ECO:0000313" key="2">
    <source>
        <dbReference type="EMBL" id="ACA59354.1"/>
    </source>
</evidence>
<sequence length="202" mass="23099">MHRVASWGRSGWMQWEWHGFKLKIIILALVAGLVVLLGGHWLYKSYGYNQPLVQALGEDSAVQSYEIDDKPPVLRVVVQINRTENLMETYQRLDRRVKQSVSNRPYELVIKDDRNARLAQAYYRSQFAIHEAIMRGNFREMLAVVEENAREAGAEARVFIDSDNVYVQMDGVEHHLAVVIPRGRTADDVSVRTGGGLYVQRG</sequence>
<dbReference type="KEGG" id="dau:Daud_0840"/>
<evidence type="ECO:0000313" key="3">
    <source>
        <dbReference type="Proteomes" id="UP000008544"/>
    </source>
</evidence>
<keyword evidence="1" id="KW-1133">Transmembrane helix</keyword>
<reference evidence="3" key="1">
    <citation type="submission" date="2007-10" db="EMBL/GenBank/DDBJ databases">
        <title>Complete sequence of chromosome of Desulforudis audaxviator MP104C.</title>
        <authorList>
            <person name="Copeland A."/>
            <person name="Lucas S."/>
            <person name="Lapidus A."/>
            <person name="Barry K."/>
            <person name="Glavina del Rio T."/>
            <person name="Dalin E."/>
            <person name="Tice H."/>
            <person name="Bruce D."/>
            <person name="Pitluck S."/>
            <person name="Lowry S.R."/>
            <person name="Larimer F."/>
            <person name="Land M.L."/>
            <person name="Hauser L."/>
            <person name="Kyrpides N."/>
            <person name="Ivanova N.N."/>
            <person name="Richardson P."/>
        </authorList>
    </citation>
    <scope>NUCLEOTIDE SEQUENCE [LARGE SCALE GENOMIC DNA]</scope>
    <source>
        <strain evidence="3">MP104C</strain>
    </source>
</reference>
<keyword evidence="3" id="KW-1185">Reference proteome</keyword>
<gene>
    <name evidence="2" type="ordered locus">Daud_0840</name>
</gene>
<dbReference type="HOGENOM" id="CLU_124880_0_0_9"/>
<keyword evidence="1" id="KW-0812">Transmembrane</keyword>
<dbReference type="eggNOG" id="ENOG5031G0S">
    <property type="taxonomic scope" value="Bacteria"/>
</dbReference>